<sequence length="123" mass="14457">MNYQVNNRFRDTQDPNDSDKDKVIYEEGDPFPREGYEPSQERLQELETEHPTYKRVFIKKVEKPNKQESELLSKTDIRKMNKGPQEELIQQLGGNPDEASNEDERIELILKLQEQTAEESSSE</sequence>
<protein>
    <recommendedName>
        <fullName evidence="2">YqbF C-terminal domain-containing protein</fullName>
    </recommendedName>
</protein>
<name>A0ABW5Q8T9_9BACI</name>
<dbReference type="Pfam" id="PF21488">
    <property type="entry name" value="YqbF_HeH"/>
    <property type="match status" value="1"/>
</dbReference>
<dbReference type="RefSeq" id="WP_054751381.1">
    <property type="nucleotide sequence ID" value="NZ_JBHUMZ010000016.1"/>
</dbReference>
<gene>
    <name evidence="3" type="ORF">ACFSW4_05890</name>
</gene>
<evidence type="ECO:0000313" key="3">
    <source>
        <dbReference type="EMBL" id="MFD2638389.1"/>
    </source>
</evidence>
<evidence type="ECO:0000313" key="4">
    <source>
        <dbReference type="Proteomes" id="UP001597452"/>
    </source>
</evidence>
<feature type="region of interest" description="Disordered" evidence="1">
    <location>
        <begin position="64"/>
        <end position="83"/>
    </location>
</feature>
<organism evidence="3 4">
    <name type="scientific">Piscibacillus salipiscarius</name>
    <dbReference type="NCBI Taxonomy" id="299480"/>
    <lineage>
        <taxon>Bacteria</taxon>
        <taxon>Bacillati</taxon>
        <taxon>Bacillota</taxon>
        <taxon>Bacilli</taxon>
        <taxon>Bacillales</taxon>
        <taxon>Bacillaceae</taxon>
        <taxon>Piscibacillus</taxon>
    </lineage>
</organism>
<dbReference type="Proteomes" id="UP001597452">
    <property type="component" value="Unassembled WGS sequence"/>
</dbReference>
<evidence type="ECO:0000256" key="1">
    <source>
        <dbReference type="SAM" id="MobiDB-lite"/>
    </source>
</evidence>
<dbReference type="EMBL" id="JBHUMZ010000016">
    <property type="protein sequence ID" value="MFD2638389.1"/>
    <property type="molecule type" value="Genomic_DNA"/>
</dbReference>
<proteinExistence type="predicted"/>
<keyword evidence="4" id="KW-1185">Reference proteome</keyword>
<dbReference type="InterPro" id="IPR036269">
    <property type="entry name" value="Rho_N_sf"/>
</dbReference>
<evidence type="ECO:0000259" key="2">
    <source>
        <dbReference type="Pfam" id="PF21488"/>
    </source>
</evidence>
<feature type="compositionally biased region" description="Basic and acidic residues" evidence="1">
    <location>
        <begin position="64"/>
        <end position="79"/>
    </location>
</feature>
<accession>A0ABW5Q8T9</accession>
<dbReference type="SUPFAM" id="SSF68912">
    <property type="entry name" value="Rho N-terminal domain-like"/>
    <property type="match status" value="1"/>
</dbReference>
<reference evidence="4" key="1">
    <citation type="journal article" date="2019" name="Int. J. Syst. Evol. Microbiol.">
        <title>The Global Catalogue of Microorganisms (GCM) 10K type strain sequencing project: providing services to taxonomists for standard genome sequencing and annotation.</title>
        <authorList>
            <consortium name="The Broad Institute Genomics Platform"/>
            <consortium name="The Broad Institute Genome Sequencing Center for Infectious Disease"/>
            <person name="Wu L."/>
            <person name="Ma J."/>
        </authorList>
    </citation>
    <scope>NUCLEOTIDE SEQUENCE [LARGE SCALE GENOMIC DNA]</scope>
    <source>
        <strain evidence="4">TISTR 1571</strain>
    </source>
</reference>
<feature type="region of interest" description="Disordered" evidence="1">
    <location>
        <begin position="1"/>
        <end position="37"/>
    </location>
</feature>
<dbReference type="Gene3D" id="1.10.720.10">
    <property type="match status" value="1"/>
</dbReference>
<dbReference type="InterPro" id="IPR048424">
    <property type="entry name" value="YqbF_HeH"/>
</dbReference>
<feature type="domain" description="YqbF C-terminal" evidence="2">
    <location>
        <begin position="74"/>
        <end position="111"/>
    </location>
</feature>
<comment type="caution">
    <text evidence="3">The sequence shown here is derived from an EMBL/GenBank/DDBJ whole genome shotgun (WGS) entry which is preliminary data.</text>
</comment>
<feature type="compositionally biased region" description="Basic and acidic residues" evidence="1">
    <location>
        <begin position="8"/>
        <end position="37"/>
    </location>
</feature>